<feature type="non-terminal residue" evidence="1">
    <location>
        <position position="1"/>
    </location>
</feature>
<evidence type="ECO:0000313" key="1">
    <source>
        <dbReference type="EMBL" id="KAF2462633.1"/>
    </source>
</evidence>
<proteinExistence type="predicted"/>
<accession>A0ACB6Q719</accession>
<name>A0ACB6Q719_9PLEO</name>
<protein>
    <submittedName>
        <fullName evidence="1">Uncharacterized protein</fullName>
    </submittedName>
</protein>
<gene>
    <name evidence="1" type="ORF">BDR25DRAFT_248431</name>
</gene>
<sequence length="121" mass="13859">TNQYLIKAAETAECECGLIKSIPHFLFCCRRWERPRQKLRMQLGERFGDLSYTLGGYSSRQEGGESIDGPIERWKPDIEVVRATIQFAMDTKHLQSVSNDTARAETDNNERQRLGIPISIL</sequence>
<dbReference type="Proteomes" id="UP000799755">
    <property type="component" value="Unassembled WGS sequence"/>
</dbReference>
<dbReference type="EMBL" id="MU003570">
    <property type="protein sequence ID" value="KAF2462633.1"/>
    <property type="molecule type" value="Genomic_DNA"/>
</dbReference>
<organism evidence="1 2">
    <name type="scientific">Lindgomyces ingoldianus</name>
    <dbReference type="NCBI Taxonomy" id="673940"/>
    <lineage>
        <taxon>Eukaryota</taxon>
        <taxon>Fungi</taxon>
        <taxon>Dikarya</taxon>
        <taxon>Ascomycota</taxon>
        <taxon>Pezizomycotina</taxon>
        <taxon>Dothideomycetes</taxon>
        <taxon>Pleosporomycetidae</taxon>
        <taxon>Pleosporales</taxon>
        <taxon>Lindgomycetaceae</taxon>
        <taxon>Lindgomyces</taxon>
    </lineage>
</organism>
<comment type="caution">
    <text evidence="1">The sequence shown here is derived from an EMBL/GenBank/DDBJ whole genome shotgun (WGS) entry which is preliminary data.</text>
</comment>
<reference evidence="1" key="1">
    <citation type="journal article" date="2020" name="Stud. Mycol.">
        <title>101 Dothideomycetes genomes: a test case for predicting lifestyles and emergence of pathogens.</title>
        <authorList>
            <person name="Haridas S."/>
            <person name="Albert R."/>
            <person name="Binder M."/>
            <person name="Bloem J."/>
            <person name="Labutti K."/>
            <person name="Salamov A."/>
            <person name="Andreopoulos B."/>
            <person name="Baker S."/>
            <person name="Barry K."/>
            <person name="Bills G."/>
            <person name="Bluhm B."/>
            <person name="Cannon C."/>
            <person name="Castanera R."/>
            <person name="Culley D."/>
            <person name="Daum C."/>
            <person name="Ezra D."/>
            <person name="Gonzalez J."/>
            <person name="Henrissat B."/>
            <person name="Kuo A."/>
            <person name="Liang C."/>
            <person name="Lipzen A."/>
            <person name="Lutzoni F."/>
            <person name="Magnuson J."/>
            <person name="Mondo S."/>
            <person name="Nolan M."/>
            <person name="Ohm R."/>
            <person name="Pangilinan J."/>
            <person name="Park H.-J."/>
            <person name="Ramirez L."/>
            <person name="Alfaro M."/>
            <person name="Sun H."/>
            <person name="Tritt A."/>
            <person name="Yoshinaga Y."/>
            <person name="Zwiers L.-H."/>
            <person name="Turgeon B."/>
            <person name="Goodwin S."/>
            <person name="Spatafora J."/>
            <person name="Crous P."/>
            <person name="Grigoriev I."/>
        </authorList>
    </citation>
    <scope>NUCLEOTIDE SEQUENCE</scope>
    <source>
        <strain evidence="1">ATCC 200398</strain>
    </source>
</reference>
<evidence type="ECO:0000313" key="2">
    <source>
        <dbReference type="Proteomes" id="UP000799755"/>
    </source>
</evidence>
<keyword evidence="2" id="KW-1185">Reference proteome</keyword>